<organism evidence="2 3">
    <name type="scientific">Morella rubra</name>
    <name type="common">Chinese bayberry</name>
    <dbReference type="NCBI Taxonomy" id="262757"/>
    <lineage>
        <taxon>Eukaryota</taxon>
        <taxon>Viridiplantae</taxon>
        <taxon>Streptophyta</taxon>
        <taxon>Embryophyta</taxon>
        <taxon>Tracheophyta</taxon>
        <taxon>Spermatophyta</taxon>
        <taxon>Magnoliopsida</taxon>
        <taxon>eudicotyledons</taxon>
        <taxon>Gunneridae</taxon>
        <taxon>Pentapetalae</taxon>
        <taxon>rosids</taxon>
        <taxon>fabids</taxon>
        <taxon>Fagales</taxon>
        <taxon>Myricaceae</taxon>
        <taxon>Morella</taxon>
    </lineage>
</organism>
<keyword evidence="3" id="KW-1185">Reference proteome</keyword>
<dbReference type="PROSITE" id="PS50011">
    <property type="entry name" value="PROTEIN_KINASE_DOM"/>
    <property type="match status" value="1"/>
</dbReference>
<name>A0A6A1UTD3_9ROSI</name>
<dbReference type="Pfam" id="PF07714">
    <property type="entry name" value="PK_Tyr_Ser-Thr"/>
    <property type="match status" value="2"/>
</dbReference>
<dbReference type="Gene3D" id="3.30.200.20">
    <property type="entry name" value="Phosphorylase Kinase, domain 1"/>
    <property type="match status" value="2"/>
</dbReference>
<reference evidence="2 3" key="1">
    <citation type="journal article" date="2019" name="Plant Biotechnol. J.">
        <title>The red bayberry genome and genetic basis of sex determination.</title>
        <authorList>
            <person name="Jia H.M."/>
            <person name="Jia H.J."/>
            <person name="Cai Q.L."/>
            <person name="Wang Y."/>
            <person name="Zhao H.B."/>
            <person name="Yang W.F."/>
            <person name="Wang G.Y."/>
            <person name="Li Y.H."/>
            <person name="Zhan D.L."/>
            <person name="Shen Y.T."/>
            <person name="Niu Q.F."/>
            <person name="Chang L."/>
            <person name="Qiu J."/>
            <person name="Zhao L."/>
            <person name="Xie H.B."/>
            <person name="Fu W.Y."/>
            <person name="Jin J."/>
            <person name="Li X.W."/>
            <person name="Jiao Y."/>
            <person name="Zhou C.C."/>
            <person name="Tu T."/>
            <person name="Chai C.Y."/>
            <person name="Gao J.L."/>
            <person name="Fan L.J."/>
            <person name="van de Weg E."/>
            <person name="Wang J.Y."/>
            <person name="Gao Z.S."/>
        </authorList>
    </citation>
    <scope>NUCLEOTIDE SEQUENCE [LARGE SCALE GENOMIC DNA]</scope>
    <source>
        <tissue evidence="2">Leaves</tissue>
    </source>
</reference>
<dbReference type="OrthoDB" id="4062651at2759"/>
<evidence type="ECO:0000259" key="1">
    <source>
        <dbReference type="PROSITE" id="PS50011"/>
    </source>
</evidence>
<dbReference type="GO" id="GO:0005524">
    <property type="term" value="F:ATP binding"/>
    <property type="evidence" value="ECO:0007669"/>
    <property type="project" value="InterPro"/>
</dbReference>
<dbReference type="InterPro" id="IPR051681">
    <property type="entry name" value="Ser/Thr_Kinases-Pseudokinases"/>
</dbReference>
<dbReference type="PROSITE" id="PS00108">
    <property type="entry name" value="PROTEIN_KINASE_ST"/>
    <property type="match status" value="1"/>
</dbReference>
<dbReference type="PRINTS" id="PR00109">
    <property type="entry name" value="TYRKINASE"/>
</dbReference>
<keyword evidence="2" id="KW-0808">Transferase</keyword>
<accession>A0A6A1UTD3</accession>
<dbReference type="SUPFAM" id="SSF56112">
    <property type="entry name" value="Protein kinase-like (PK-like)"/>
    <property type="match status" value="1"/>
</dbReference>
<dbReference type="PANTHER" id="PTHR44329">
    <property type="entry name" value="SERINE/THREONINE-PROTEIN KINASE TNNI3K-RELATED"/>
    <property type="match status" value="1"/>
</dbReference>
<dbReference type="Gene3D" id="1.10.510.10">
    <property type="entry name" value="Transferase(Phosphotransferase) domain 1"/>
    <property type="match status" value="1"/>
</dbReference>
<evidence type="ECO:0000313" key="3">
    <source>
        <dbReference type="Proteomes" id="UP000516437"/>
    </source>
</evidence>
<dbReference type="GO" id="GO:0004674">
    <property type="term" value="F:protein serine/threonine kinase activity"/>
    <property type="evidence" value="ECO:0007669"/>
    <property type="project" value="TreeGrafter"/>
</dbReference>
<dbReference type="CDD" id="cd13999">
    <property type="entry name" value="STKc_MAP3K-like"/>
    <property type="match status" value="1"/>
</dbReference>
<comment type="caution">
    <text evidence="2">The sequence shown here is derived from an EMBL/GenBank/DDBJ whole genome shotgun (WGS) entry which is preliminary data.</text>
</comment>
<feature type="domain" description="Protein kinase" evidence="1">
    <location>
        <begin position="242"/>
        <end position="603"/>
    </location>
</feature>
<keyword evidence="2" id="KW-0418">Kinase</keyword>
<dbReference type="SMART" id="SM00220">
    <property type="entry name" value="S_TKc"/>
    <property type="match status" value="1"/>
</dbReference>
<dbReference type="EMBL" id="RXIC02000026">
    <property type="protein sequence ID" value="KAB1203602.1"/>
    <property type="molecule type" value="Genomic_DNA"/>
</dbReference>
<dbReference type="InterPro" id="IPR001245">
    <property type="entry name" value="Ser-Thr/Tyr_kinase_cat_dom"/>
</dbReference>
<protein>
    <submittedName>
        <fullName evidence="2">Serine/threonine-protein kinase HT1</fullName>
    </submittedName>
</protein>
<dbReference type="InterPro" id="IPR000719">
    <property type="entry name" value="Prot_kinase_dom"/>
</dbReference>
<gene>
    <name evidence="2" type="ORF">CJ030_MR8G000681</name>
</gene>
<dbReference type="AlphaFoldDB" id="A0A6A1UTD3"/>
<sequence length="603" mass="68209">MGDTESCSSRPVDFAPTSTWKQRQKVDVYSQVLHRLKDSISADANLPGFEDELWAHFHRLPARYALDVNVERAEDVLMHKRLLHLARDPATRHAIEVRVVQVHSSTAGNYSDSFHPNSQREVDAECSNIPLTSLLSEIGLNIQETQAFSTVDGYSLDVFVVDGWALEETEQLRSTLVKEIPTIEHIYLDLISRGALQKHPWSKCHHVPTAEDQEQTGIKFSSNYVNFHGDGINGWEIDTSLLKYEMKITSASFYDLFKGTFCNQDVAIKVLRAEHINENMQKEFAQEVYIMSPSLIIYTSLKSQSSSCCSAENIPTKVVVLHVNILSVKAVKFEKIIGAIDPYAFAPPLGLEMWMTQIEIHYQICHLGNIRHNNVLQLIGACTRPPSLYLVTEYMSGGSMYDFLHKQKGVLTLPSLLRVTIDVAAGMNYLHQNSIIHRDLKAANLLMDGNGEYLTSCRVSYSHGLHPDNCFGLDMFWDTVLWFFESYVYMVDQTGISLGGGPIESPRLLIEHKPYDQKVDVFSFGVLLWELLTGKLPYEHLTPLQAAVGVVQKGLRPTIPSSTHPKLVELIERCWQQDPSSRPEFSQIVEILQLMAKRNLPMF</sequence>
<dbReference type="PANTHER" id="PTHR44329:SF278">
    <property type="entry name" value="PROTEIN KINASE DOMAIN-CONTAINING PROTEIN"/>
    <property type="match status" value="1"/>
</dbReference>
<proteinExistence type="predicted"/>
<dbReference type="InterPro" id="IPR011009">
    <property type="entry name" value="Kinase-like_dom_sf"/>
</dbReference>
<dbReference type="Proteomes" id="UP000516437">
    <property type="component" value="Chromosome 8"/>
</dbReference>
<dbReference type="InterPro" id="IPR008271">
    <property type="entry name" value="Ser/Thr_kinase_AS"/>
</dbReference>
<evidence type="ECO:0000313" key="2">
    <source>
        <dbReference type="EMBL" id="KAB1203602.1"/>
    </source>
</evidence>